<dbReference type="Proteomes" id="UP000218811">
    <property type="component" value="Unassembled WGS sequence"/>
</dbReference>
<proteinExistence type="predicted"/>
<keyword evidence="3" id="KW-1185">Reference proteome</keyword>
<sequence length="338" mass="36270">MLAQRGSRPDDKSQRSVQVRAPIQAQLKSPTWGSEEDDGPTAHPTRRKREVTQHLPGRRPCNQPRTAAPTALPTAPLDWTTPSSTLPRTPTRKGGPTCGGSPLRPRPSSGQRRKHLGSQRNGAHRPPWTRRGPPALLRTNNQAPPSIIDPSRNPARAIIERGAASARAIAAAHALGREGPKGHGTPESIRAPRRTPPAATTEAHQSGRPYGKGNRPSLYRHSRKPQPSTPQRIKRKGGPRRIIAKATRRAPTSNGSADCLNNRTTPSAGRVNQRRAAGKPQGSEEARGAEHTNTSLGPTACRTIGNGQAPRTGQSPPSKAYPGTVRTRNSTGIQAQRL</sequence>
<name>A0A2H3JBF9_WOLCO</name>
<feature type="compositionally biased region" description="Low complexity" evidence="1">
    <location>
        <begin position="155"/>
        <end position="174"/>
    </location>
</feature>
<evidence type="ECO:0000313" key="2">
    <source>
        <dbReference type="EMBL" id="PCH39580.1"/>
    </source>
</evidence>
<organism evidence="2 3">
    <name type="scientific">Wolfiporia cocos (strain MD-104)</name>
    <name type="common">Brown rot fungus</name>
    <dbReference type="NCBI Taxonomy" id="742152"/>
    <lineage>
        <taxon>Eukaryota</taxon>
        <taxon>Fungi</taxon>
        <taxon>Dikarya</taxon>
        <taxon>Basidiomycota</taxon>
        <taxon>Agaricomycotina</taxon>
        <taxon>Agaricomycetes</taxon>
        <taxon>Polyporales</taxon>
        <taxon>Phaeolaceae</taxon>
        <taxon>Wolfiporia</taxon>
    </lineage>
</organism>
<dbReference type="AlphaFoldDB" id="A0A2H3JBF9"/>
<feature type="region of interest" description="Disordered" evidence="1">
    <location>
        <begin position="1"/>
        <end position="338"/>
    </location>
</feature>
<evidence type="ECO:0000313" key="3">
    <source>
        <dbReference type="Proteomes" id="UP000218811"/>
    </source>
</evidence>
<evidence type="ECO:0000256" key="1">
    <source>
        <dbReference type="SAM" id="MobiDB-lite"/>
    </source>
</evidence>
<reference evidence="2 3" key="1">
    <citation type="journal article" date="2012" name="Science">
        <title>The Paleozoic origin of enzymatic lignin decomposition reconstructed from 31 fungal genomes.</title>
        <authorList>
            <person name="Floudas D."/>
            <person name="Binder M."/>
            <person name="Riley R."/>
            <person name="Barry K."/>
            <person name="Blanchette R.A."/>
            <person name="Henrissat B."/>
            <person name="Martinez A.T."/>
            <person name="Otillar R."/>
            <person name="Spatafora J.W."/>
            <person name="Yadav J.S."/>
            <person name="Aerts A."/>
            <person name="Benoit I."/>
            <person name="Boyd A."/>
            <person name="Carlson A."/>
            <person name="Copeland A."/>
            <person name="Coutinho P.M."/>
            <person name="de Vries R.P."/>
            <person name="Ferreira P."/>
            <person name="Findley K."/>
            <person name="Foster B."/>
            <person name="Gaskell J."/>
            <person name="Glotzer D."/>
            <person name="Gorecki P."/>
            <person name="Heitman J."/>
            <person name="Hesse C."/>
            <person name="Hori C."/>
            <person name="Igarashi K."/>
            <person name="Jurgens J.A."/>
            <person name="Kallen N."/>
            <person name="Kersten P."/>
            <person name="Kohler A."/>
            <person name="Kuees U."/>
            <person name="Kumar T.K.A."/>
            <person name="Kuo A."/>
            <person name="LaButti K."/>
            <person name="Larrondo L.F."/>
            <person name="Lindquist E."/>
            <person name="Ling A."/>
            <person name="Lombard V."/>
            <person name="Lucas S."/>
            <person name="Lundell T."/>
            <person name="Martin R."/>
            <person name="McLaughlin D.J."/>
            <person name="Morgenstern I."/>
            <person name="Morin E."/>
            <person name="Murat C."/>
            <person name="Nagy L.G."/>
            <person name="Nolan M."/>
            <person name="Ohm R.A."/>
            <person name="Patyshakuliyeva A."/>
            <person name="Rokas A."/>
            <person name="Ruiz-Duenas F.J."/>
            <person name="Sabat G."/>
            <person name="Salamov A."/>
            <person name="Samejima M."/>
            <person name="Schmutz J."/>
            <person name="Slot J.C."/>
            <person name="St John F."/>
            <person name="Stenlid J."/>
            <person name="Sun H."/>
            <person name="Sun S."/>
            <person name="Syed K."/>
            <person name="Tsang A."/>
            <person name="Wiebenga A."/>
            <person name="Young D."/>
            <person name="Pisabarro A."/>
            <person name="Eastwood D.C."/>
            <person name="Martin F."/>
            <person name="Cullen D."/>
            <person name="Grigoriev I.V."/>
            <person name="Hibbett D.S."/>
        </authorList>
    </citation>
    <scope>NUCLEOTIDE SEQUENCE [LARGE SCALE GENOMIC DNA]</scope>
    <source>
        <strain evidence="2 3">MD-104</strain>
    </source>
</reference>
<feature type="compositionally biased region" description="Polar residues" evidence="1">
    <location>
        <begin position="326"/>
        <end position="338"/>
    </location>
</feature>
<feature type="compositionally biased region" description="Basic residues" evidence="1">
    <location>
        <begin position="232"/>
        <end position="248"/>
    </location>
</feature>
<feature type="compositionally biased region" description="Polar residues" evidence="1">
    <location>
        <begin position="250"/>
        <end position="267"/>
    </location>
</feature>
<gene>
    <name evidence="2" type="ORF">WOLCODRAFT_159637</name>
</gene>
<feature type="compositionally biased region" description="Polar residues" evidence="1">
    <location>
        <begin position="305"/>
        <end position="317"/>
    </location>
</feature>
<dbReference type="EMBL" id="KB468016">
    <property type="protein sequence ID" value="PCH39580.1"/>
    <property type="molecule type" value="Genomic_DNA"/>
</dbReference>
<feature type="compositionally biased region" description="Low complexity" evidence="1">
    <location>
        <begin position="64"/>
        <end position="89"/>
    </location>
</feature>
<accession>A0A2H3JBF9</accession>
<protein>
    <submittedName>
        <fullName evidence="2">Uncharacterized protein</fullName>
    </submittedName>
</protein>